<reference evidence="1" key="1">
    <citation type="submission" date="2019-08" db="EMBL/GenBank/DDBJ databases">
        <authorList>
            <person name="Kucharzyk K."/>
            <person name="Murdoch R.W."/>
            <person name="Higgins S."/>
            <person name="Loffler F."/>
        </authorList>
    </citation>
    <scope>NUCLEOTIDE SEQUENCE</scope>
</reference>
<dbReference type="AlphaFoldDB" id="A0A645E9J3"/>
<dbReference type="GO" id="GO:0004355">
    <property type="term" value="F:glutamate synthase (NADPH) activity"/>
    <property type="evidence" value="ECO:0007669"/>
    <property type="project" value="UniProtKB-EC"/>
</dbReference>
<comment type="caution">
    <text evidence="1">The sequence shown here is derived from an EMBL/GenBank/DDBJ whole genome shotgun (WGS) entry which is preliminary data.</text>
</comment>
<dbReference type="SUPFAM" id="SSF51905">
    <property type="entry name" value="FAD/NAD(P)-binding domain"/>
    <property type="match status" value="1"/>
</dbReference>
<evidence type="ECO:0000313" key="1">
    <source>
        <dbReference type="EMBL" id="MPM98674.1"/>
    </source>
</evidence>
<dbReference type="InterPro" id="IPR036188">
    <property type="entry name" value="FAD/NAD-bd_sf"/>
</dbReference>
<protein>
    <submittedName>
        <fullName evidence="1">Glutamate synthase [NADPH] small chain</fullName>
        <ecNumber evidence="1">1.4.1.13</ecNumber>
    </submittedName>
</protein>
<name>A0A645E9J3_9ZZZZ</name>
<gene>
    <name evidence="1" type="primary">gltB_26</name>
    <name evidence="1" type="ORF">SDC9_145862</name>
</gene>
<accession>A0A645E9J3</accession>
<dbReference type="InterPro" id="IPR051394">
    <property type="entry name" value="Glutamate_Synthase"/>
</dbReference>
<dbReference type="Gene3D" id="3.50.50.60">
    <property type="entry name" value="FAD/NAD(P)-binding domain"/>
    <property type="match status" value="1"/>
</dbReference>
<keyword evidence="1" id="KW-0560">Oxidoreductase</keyword>
<organism evidence="1">
    <name type="scientific">bioreactor metagenome</name>
    <dbReference type="NCBI Taxonomy" id="1076179"/>
    <lineage>
        <taxon>unclassified sequences</taxon>
        <taxon>metagenomes</taxon>
        <taxon>ecological metagenomes</taxon>
    </lineage>
</organism>
<dbReference type="EC" id="1.4.1.13" evidence="1"/>
<sequence>MSIIGNETTGVTAIETAEVEWVTTERGRMPKQIESTIRRQPATDVLIAMGFVGAETYLPGALNITLDKSNYVTSRPGVFAAGDMRTGQSLVVRASADAVRAAKEVERYLLS</sequence>
<dbReference type="EMBL" id="VSSQ01044813">
    <property type="protein sequence ID" value="MPM98674.1"/>
    <property type="molecule type" value="Genomic_DNA"/>
</dbReference>
<dbReference type="PANTHER" id="PTHR43100">
    <property type="entry name" value="GLUTAMATE SYNTHASE [NADPH] SMALL CHAIN"/>
    <property type="match status" value="1"/>
</dbReference>
<proteinExistence type="predicted"/>